<accession>A0A1W9S097</accession>
<evidence type="ECO:0000313" key="2">
    <source>
        <dbReference type="Proteomes" id="UP000192611"/>
    </source>
</evidence>
<comment type="caution">
    <text evidence="1">The sequence shown here is derived from an EMBL/GenBank/DDBJ whole genome shotgun (WGS) entry which is preliminary data.</text>
</comment>
<dbReference type="AlphaFoldDB" id="A0A1W9S097"/>
<reference evidence="2" key="1">
    <citation type="submission" date="2017-03" db="EMBL/GenBank/DDBJ databases">
        <title>Novel pathways for hydrocarbon cycling and metabolic interdependencies in hydrothermal sediment communities.</title>
        <authorList>
            <person name="Dombrowski N."/>
            <person name="Seitz K."/>
            <person name="Teske A."/>
            <person name="Baker B."/>
        </authorList>
    </citation>
    <scope>NUCLEOTIDE SEQUENCE [LARGE SCALE GENOMIC DNA]</scope>
</reference>
<proteinExistence type="predicted"/>
<gene>
    <name evidence="1" type="ORF">B6D57_04330</name>
</gene>
<dbReference type="EMBL" id="NATQ01000088">
    <property type="protein sequence ID" value="OQX90213.1"/>
    <property type="molecule type" value="Genomic_DNA"/>
</dbReference>
<dbReference type="Proteomes" id="UP000192611">
    <property type="component" value="Unassembled WGS sequence"/>
</dbReference>
<protein>
    <submittedName>
        <fullName evidence="1">Uncharacterized protein</fullName>
    </submittedName>
</protein>
<organism evidence="1 2">
    <name type="scientific">Candidatus Coatesbacteria bacterium 4484_99</name>
    <dbReference type="NCBI Taxonomy" id="1970774"/>
    <lineage>
        <taxon>Bacteria</taxon>
        <taxon>Candidatus Coatesiibacteriota</taxon>
    </lineage>
</organism>
<name>A0A1W9S097_9BACT</name>
<evidence type="ECO:0000313" key="1">
    <source>
        <dbReference type="EMBL" id="OQX90213.1"/>
    </source>
</evidence>
<sequence length="185" mass="21484">MFISVVKYRPEREFFCSQLITPIGARLMLEKSYLAINTKLYPFLLFSTGERYISTGGDLLLSESFLLSFYCDVNAYIRLCNLNQEPLLWFGGGIEYFSPTLKAMVSFRKGERRLQIGGGVTLLKIGANANLYRFFFNYDPFPNFKSRHIWGLSGSVAFCSFEKWEWDPVMEKYFMFSLGLYYGLL</sequence>